<evidence type="ECO:0000313" key="7">
    <source>
        <dbReference type="EMBL" id="KLN52759.1"/>
    </source>
</evidence>
<evidence type="ECO:0000256" key="3">
    <source>
        <dbReference type="ARBA" id="ARBA00022989"/>
    </source>
</evidence>
<keyword evidence="2 5" id="KW-0812">Transmembrane</keyword>
<dbReference type="EMBL" id="JZWI01000045">
    <property type="protein sequence ID" value="KLN52759.1"/>
    <property type="molecule type" value="Genomic_DNA"/>
</dbReference>
<comment type="subcellular location">
    <subcellularLocation>
        <location evidence="1">Membrane</location>
    </subcellularLocation>
</comment>
<evidence type="ECO:0000259" key="6">
    <source>
        <dbReference type="Pfam" id="PF13664"/>
    </source>
</evidence>
<reference evidence="7 8" key="1">
    <citation type="submission" date="2015-03" db="EMBL/GenBank/DDBJ databases">
        <title>Genome sequence of Variovorax paradoxus TBEA6.</title>
        <authorList>
            <person name="Poehlein A."/>
            <person name="Schuldes J."/>
            <person name="Wuebbeler J.H."/>
            <person name="Hiessl S."/>
            <person name="Steinbuechel A."/>
            <person name="Daniel R."/>
        </authorList>
    </citation>
    <scope>NUCLEOTIDE SEQUENCE [LARGE SCALE GENOMIC DNA]</scope>
    <source>
        <strain evidence="7 8">TBEA6</strain>
    </source>
</reference>
<keyword evidence="3 5" id="KW-1133">Transmembrane helix</keyword>
<evidence type="ECO:0000256" key="4">
    <source>
        <dbReference type="ARBA" id="ARBA00023136"/>
    </source>
</evidence>
<evidence type="ECO:0000313" key="8">
    <source>
        <dbReference type="Proteomes" id="UP000035170"/>
    </source>
</evidence>
<evidence type="ECO:0000256" key="1">
    <source>
        <dbReference type="ARBA" id="ARBA00004370"/>
    </source>
</evidence>
<feature type="transmembrane region" description="Helical" evidence="5">
    <location>
        <begin position="48"/>
        <end position="64"/>
    </location>
</feature>
<feature type="transmembrane region" description="Helical" evidence="5">
    <location>
        <begin position="109"/>
        <end position="130"/>
    </location>
</feature>
<dbReference type="InterPro" id="IPR025423">
    <property type="entry name" value="TMEM205-like"/>
</dbReference>
<dbReference type="Pfam" id="PF13664">
    <property type="entry name" value="DUF4149"/>
    <property type="match status" value="1"/>
</dbReference>
<keyword evidence="4 5" id="KW-0472">Membrane</keyword>
<dbReference type="Proteomes" id="UP000035170">
    <property type="component" value="Unassembled WGS sequence"/>
</dbReference>
<evidence type="ECO:0000256" key="2">
    <source>
        <dbReference type="ARBA" id="ARBA00022692"/>
    </source>
</evidence>
<feature type="transmembrane region" description="Helical" evidence="5">
    <location>
        <begin position="76"/>
        <end position="97"/>
    </location>
</feature>
<dbReference type="PATRIC" id="fig|34073.19.peg.6311"/>
<accession>A0A0H2LR85</accession>
<organism evidence="7 8">
    <name type="scientific">Variovorax paradoxus</name>
    <dbReference type="NCBI Taxonomy" id="34073"/>
    <lineage>
        <taxon>Bacteria</taxon>
        <taxon>Pseudomonadati</taxon>
        <taxon>Pseudomonadota</taxon>
        <taxon>Betaproteobacteria</taxon>
        <taxon>Burkholderiales</taxon>
        <taxon>Comamonadaceae</taxon>
        <taxon>Variovorax</taxon>
    </lineage>
</organism>
<dbReference type="AlphaFoldDB" id="A0A0H2LR85"/>
<dbReference type="RefSeq" id="WP_021007513.1">
    <property type="nucleotide sequence ID" value="NZ_JZWI01000045.1"/>
</dbReference>
<gene>
    <name evidence="7" type="ORF">VPARA_61440</name>
</gene>
<comment type="caution">
    <text evidence="7">The sequence shown here is derived from an EMBL/GenBank/DDBJ whole genome shotgun (WGS) entry which is preliminary data.</text>
</comment>
<evidence type="ECO:0000256" key="5">
    <source>
        <dbReference type="SAM" id="Phobius"/>
    </source>
</evidence>
<feature type="domain" description="TMEM205-like" evidence="6">
    <location>
        <begin position="8"/>
        <end position="103"/>
    </location>
</feature>
<keyword evidence="8" id="KW-1185">Reference proteome</keyword>
<protein>
    <recommendedName>
        <fullName evidence="6">TMEM205-like domain-containing protein</fullName>
    </recommendedName>
</protein>
<sequence>MKDRLALLLAAFWWGSLTTIGFLVVPMLFARLGNPAVAGNFAGQLFEAQSWIAIGCGLLLLVHFRTKMDDRIDSASMTAIFLILGALLLALLQQYAVAPRILARDNLKLWHAVGSGMYLVQWLCAGALLWRMGGARAPAAG</sequence>
<name>A0A0H2LR85_VARPD</name>
<dbReference type="GO" id="GO:0016020">
    <property type="term" value="C:membrane"/>
    <property type="evidence" value="ECO:0007669"/>
    <property type="project" value="UniProtKB-SubCell"/>
</dbReference>
<proteinExistence type="predicted"/>